<dbReference type="InterPro" id="IPR006665">
    <property type="entry name" value="OmpA-like"/>
</dbReference>
<evidence type="ECO:0000256" key="1">
    <source>
        <dbReference type="ARBA" id="ARBA00004442"/>
    </source>
</evidence>
<name>A0A9W6D1D7_9BACT</name>
<dbReference type="SUPFAM" id="SSF103088">
    <property type="entry name" value="OmpA-like"/>
    <property type="match status" value="1"/>
</dbReference>
<evidence type="ECO:0000313" key="7">
    <source>
        <dbReference type="Proteomes" id="UP001144372"/>
    </source>
</evidence>
<evidence type="ECO:0000256" key="3">
    <source>
        <dbReference type="ARBA" id="ARBA00023237"/>
    </source>
</evidence>
<proteinExistence type="predicted"/>
<dbReference type="RefSeq" id="WP_281793595.1">
    <property type="nucleotide sequence ID" value="NZ_BSDR01000001.1"/>
</dbReference>
<dbReference type="AlphaFoldDB" id="A0A9W6D1D7"/>
<dbReference type="InterPro" id="IPR006664">
    <property type="entry name" value="OMP_bac"/>
</dbReference>
<dbReference type="PRINTS" id="PR01023">
    <property type="entry name" value="NAFLGMOTY"/>
</dbReference>
<comment type="subcellular location">
    <subcellularLocation>
        <location evidence="1">Cell outer membrane</location>
    </subcellularLocation>
</comment>
<dbReference type="CDD" id="cd07185">
    <property type="entry name" value="OmpA_C-like"/>
    <property type="match status" value="1"/>
</dbReference>
<dbReference type="GO" id="GO:0009279">
    <property type="term" value="C:cell outer membrane"/>
    <property type="evidence" value="ECO:0007669"/>
    <property type="project" value="UniProtKB-SubCell"/>
</dbReference>
<reference evidence="6" key="1">
    <citation type="submission" date="2022-12" db="EMBL/GenBank/DDBJ databases">
        <title>Reference genome sequencing for broad-spectrum identification of bacterial and archaeal isolates by mass spectrometry.</title>
        <authorList>
            <person name="Sekiguchi Y."/>
            <person name="Tourlousse D.M."/>
        </authorList>
    </citation>
    <scope>NUCLEOTIDE SEQUENCE</scope>
    <source>
        <strain evidence="6">ASRB1</strain>
    </source>
</reference>
<dbReference type="Gene3D" id="3.40.50.410">
    <property type="entry name" value="von Willebrand factor, type A domain"/>
    <property type="match status" value="1"/>
</dbReference>
<dbReference type="InterPro" id="IPR036737">
    <property type="entry name" value="OmpA-like_sf"/>
</dbReference>
<gene>
    <name evidence="6" type="ORF">DAMNIGENAA_17750</name>
</gene>
<dbReference type="InterPro" id="IPR036465">
    <property type="entry name" value="vWFA_dom_sf"/>
</dbReference>
<sequence length="340" mass="38042">MDGKAKQGVIAAIMLVFMLVMCGASAQAKLVPKVDNFILFPDQSGSMYMHHESLKEIKMILVKNLLLEMNELIPELGYKGSIDLFAPFQQIQAPIVYDRAKFATSIEKIKNDQEIFGRLTPMGPGIIQLDPELARMSGKTAVILISDGGANIGSDPVMEATAIHSKYPEVCFHVISFAENKKDQARLEKIAATGNCIIVQGADLLNSKAALEQFVRDVFYEDVPEKKEDVIVLRGIHFDFDKYNIKSEWRPVLDEGAKILMSHPDVSVIIEGHTDSMGTVEYNQRLSERRARAVYDYFLDKGISASRMRAKGYSELRPIADNSTEEGRALNRRVELKVEQ</sequence>
<accession>A0A9W6D1D7</accession>
<dbReference type="SUPFAM" id="SSF53300">
    <property type="entry name" value="vWA-like"/>
    <property type="match status" value="1"/>
</dbReference>
<protein>
    <submittedName>
        <fullName evidence="6">Membrane protein</fullName>
    </submittedName>
</protein>
<evidence type="ECO:0000256" key="2">
    <source>
        <dbReference type="ARBA" id="ARBA00023136"/>
    </source>
</evidence>
<dbReference type="EMBL" id="BSDR01000001">
    <property type="protein sequence ID" value="GLI34342.1"/>
    <property type="molecule type" value="Genomic_DNA"/>
</dbReference>
<dbReference type="PRINTS" id="PR01021">
    <property type="entry name" value="OMPADOMAIN"/>
</dbReference>
<dbReference type="PANTHER" id="PTHR30329:SF21">
    <property type="entry name" value="LIPOPROTEIN YIAD-RELATED"/>
    <property type="match status" value="1"/>
</dbReference>
<dbReference type="Gene3D" id="3.30.1330.60">
    <property type="entry name" value="OmpA-like domain"/>
    <property type="match status" value="1"/>
</dbReference>
<organism evidence="6 7">
    <name type="scientific">Desulforhabdus amnigena</name>
    <dbReference type="NCBI Taxonomy" id="40218"/>
    <lineage>
        <taxon>Bacteria</taxon>
        <taxon>Pseudomonadati</taxon>
        <taxon>Thermodesulfobacteriota</taxon>
        <taxon>Syntrophobacteria</taxon>
        <taxon>Syntrophobacterales</taxon>
        <taxon>Syntrophobacteraceae</taxon>
        <taxon>Desulforhabdus</taxon>
    </lineage>
</organism>
<dbReference type="Pfam" id="PF00691">
    <property type="entry name" value="OmpA"/>
    <property type="match status" value="1"/>
</dbReference>
<dbReference type="InterPro" id="IPR050330">
    <property type="entry name" value="Bact_OuterMem_StrucFunc"/>
</dbReference>
<dbReference type="Proteomes" id="UP001144372">
    <property type="component" value="Unassembled WGS sequence"/>
</dbReference>
<evidence type="ECO:0000313" key="6">
    <source>
        <dbReference type="EMBL" id="GLI34342.1"/>
    </source>
</evidence>
<keyword evidence="2 4" id="KW-0472">Membrane</keyword>
<evidence type="ECO:0000256" key="4">
    <source>
        <dbReference type="PROSITE-ProRule" id="PRU00473"/>
    </source>
</evidence>
<feature type="domain" description="OmpA-like" evidence="5">
    <location>
        <begin position="225"/>
        <end position="340"/>
    </location>
</feature>
<dbReference type="PROSITE" id="PS51123">
    <property type="entry name" value="OMPA_2"/>
    <property type="match status" value="1"/>
</dbReference>
<keyword evidence="7" id="KW-1185">Reference proteome</keyword>
<evidence type="ECO:0000259" key="5">
    <source>
        <dbReference type="PROSITE" id="PS51123"/>
    </source>
</evidence>
<comment type="caution">
    <text evidence="6">The sequence shown here is derived from an EMBL/GenBank/DDBJ whole genome shotgun (WGS) entry which is preliminary data.</text>
</comment>
<dbReference type="PANTHER" id="PTHR30329">
    <property type="entry name" value="STATOR ELEMENT OF FLAGELLAR MOTOR COMPLEX"/>
    <property type="match status" value="1"/>
</dbReference>
<keyword evidence="3" id="KW-0998">Cell outer membrane</keyword>